<dbReference type="PANTHER" id="PTHR10612:SF34">
    <property type="entry name" value="APOLIPOPROTEIN D"/>
    <property type="match status" value="1"/>
</dbReference>
<dbReference type="GO" id="GO:0005737">
    <property type="term" value="C:cytoplasm"/>
    <property type="evidence" value="ECO:0007669"/>
    <property type="project" value="TreeGrafter"/>
</dbReference>
<dbReference type="InterPro" id="IPR012674">
    <property type="entry name" value="Calycin"/>
</dbReference>
<dbReference type="GO" id="GO:0031409">
    <property type="term" value="F:pigment binding"/>
    <property type="evidence" value="ECO:0007669"/>
    <property type="project" value="InterPro"/>
</dbReference>
<name>A0A8B7ND57_HYAAZ</name>
<dbReference type="Pfam" id="PF00061">
    <property type="entry name" value="Lipocalin"/>
    <property type="match status" value="1"/>
</dbReference>
<dbReference type="KEGG" id="hazt:108668725"/>
<feature type="domain" description="Lipocalin/cytosolic fatty-acid binding" evidence="3">
    <location>
        <begin position="47"/>
        <end position="174"/>
    </location>
</feature>
<dbReference type="InterPro" id="IPR022272">
    <property type="entry name" value="Lipocalin_CS"/>
</dbReference>
<dbReference type="Proteomes" id="UP000694843">
    <property type="component" value="Unplaced"/>
</dbReference>
<reference evidence="5" key="1">
    <citation type="submission" date="2025-08" db="UniProtKB">
        <authorList>
            <consortium name="RefSeq"/>
        </authorList>
    </citation>
    <scope>IDENTIFICATION</scope>
    <source>
        <tissue evidence="5">Whole organism</tissue>
    </source>
</reference>
<dbReference type="InterPro" id="IPR003057">
    <property type="entry name" value="Invtbrt_color"/>
</dbReference>
<dbReference type="AlphaFoldDB" id="A0A8B7ND57"/>
<sequence>MTGYILPLLSVVAIVPVAAGFLLPSFLEFGQCFAYPPAADFNMTKFTGTWYTVQWVPNEYIPIVACTNANYTVVDDHVVCNERGLDAQGEKRSRVTKLDLLTDDTSTFSARGEGLRPTAPMNIIATDYDTYACVYSCMKTFAMKAEFAWILSRHPLLDKPSMEACMEAFTEQHEFDLGKLESVEQGKTCPYWSHLGLPEKTLFLYSSVNDISLTEHVGKKSAQWQGRTPGHRGPVSASTLPRCSHLSVLISVISLLCMHR</sequence>
<keyword evidence="1" id="KW-1015">Disulfide bond</keyword>
<organism evidence="4 5">
    <name type="scientific">Hyalella azteca</name>
    <name type="common">Amphipod</name>
    <dbReference type="NCBI Taxonomy" id="294128"/>
    <lineage>
        <taxon>Eukaryota</taxon>
        <taxon>Metazoa</taxon>
        <taxon>Ecdysozoa</taxon>
        <taxon>Arthropoda</taxon>
        <taxon>Crustacea</taxon>
        <taxon>Multicrustacea</taxon>
        <taxon>Malacostraca</taxon>
        <taxon>Eumalacostraca</taxon>
        <taxon>Peracarida</taxon>
        <taxon>Amphipoda</taxon>
        <taxon>Senticaudata</taxon>
        <taxon>Talitrida</taxon>
        <taxon>Talitroidea</taxon>
        <taxon>Hyalellidae</taxon>
        <taxon>Hyalella</taxon>
    </lineage>
</organism>
<protein>
    <submittedName>
        <fullName evidence="5">Crustacyanin-A2 subunit</fullName>
    </submittedName>
</protein>
<dbReference type="GO" id="GO:0006629">
    <property type="term" value="P:lipid metabolic process"/>
    <property type="evidence" value="ECO:0007669"/>
    <property type="project" value="TreeGrafter"/>
</dbReference>
<gene>
    <name evidence="5" type="primary">LOC108668725</name>
</gene>
<dbReference type="PROSITE" id="PS00213">
    <property type="entry name" value="LIPOCALIN"/>
    <property type="match status" value="1"/>
</dbReference>
<evidence type="ECO:0000256" key="2">
    <source>
        <dbReference type="RuleBase" id="RU003695"/>
    </source>
</evidence>
<dbReference type="GO" id="GO:0000302">
    <property type="term" value="P:response to reactive oxygen species"/>
    <property type="evidence" value="ECO:0007669"/>
    <property type="project" value="TreeGrafter"/>
</dbReference>
<keyword evidence="4" id="KW-1185">Reference proteome</keyword>
<dbReference type="SUPFAM" id="SSF50814">
    <property type="entry name" value="Lipocalins"/>
    <property type="match status" value="1"/>
</dbReference>
<dbReference type="PANTHER" id="PTHR10612">
    <property type="entry name" value="APOLIPOPROTEIN D"/>
    <property type="match status" value="1"/>
</dbReference>
<evidence type="ECO:0000259" key="3">
    <source>
        <dbReference type="Pfam" id="PF00061"/>
    </source>
</evidence>
<dbReference type="InterPro" id="IPR000566">
    <property type="entry name" value="Lipocln_cytosolic_FA-bd_dom"/>
</dbReference>
<dbReference type="OrthoDB" id="565904at2759"/>
<dbReference type="Gene3D" id="2.40.128.20">
    <property type="match status" value="1"/>
</dbReference>
<dbReference type="PRINTS" id="PR01273">
    <property type="entry name" value="INVTBRTCOLOR"/>
</dbReference>
<evidence type="ECO:0000313" key="4">
    <source>
        <dbReference type="Proteomes" id="UP000694843"/>
    </source>
</evidence>
<dbReference type="RefSeq" id="XP_018011456.1">
    <property type="nucleotide sequence ID" value="XM_018155967.2"/>
</dbReference>
<proteinExistence type="inferred from homology"/>
<evidence type="ECO:0000313" key="5">
    <source>
        <dbReference type="RefSeq" id="XP_018011456.1"/>
    </source>
</evidence>
<dbReference type="GeneID" id="108668725"/>
<evidence type="ECO:0000256" key="1">
    <source>
        <dbReference type="ARBA" id="ARBA00023157"/>
    </source>
</evidence>
<comment type="similarity">
    <text evidence="2">Belongs to the calycin superfamily. Lipocalin family.</text>
</comment>
<accession>A0A8B7ND57</accession>